<evidence type="ECO:0000256" key="4">
    <source>
        <dbReference type="ARBA" id="ARBA00038168"/>
    </source>
</evidence>
<dbReference type="InterPro" id="IPR001199">
    <property type="entry name" value="Cyt_B5-like_heme/steroid-bd"/>
</dbReference>
<gene>
    <name evidence="6" type="ORF">SAMN06295970_109156</name>
</gene>
<reference evidence="6 7" key="1">
    <citation type="submission" date="2017-05" db="EMBL/GenBank/DDBJ databases">
        <authorList>
            <person name="Varghese N."/>
            <person name="Submissions S."/>
        </authorList>
    </citation>
    <scope>NUCLEOTIDE SEQUENCE [LARGE SCALE GENOMIC DNA]</scope>
    <source>
        <strain evidence="6 7">DSM 26001</strain>
    </source>
</reference>
<keyword evidence="7" id="KW-1185">Reference proteome</keyword>
<evidence type="ECO:0000256" key="2">
    <source>
        <dbReference type="ARBA" id="ARBA00022723"/>
    </source>
</evidence>
<dbReference type="PANTHER" id="PTHR19359">
    <property type="entry name" value="CYTOCHROME B5"/>
    <property type="match status" value="1"/>
</dbReference>
<dbReference type="Pfam" id="PF00173">
    <property type="entry name" value="Cyt-b5"/>
    <property type="match status" value="1"/>
</dbReference>
<sequence>MMRKLFFYGTALFWIGVLAAWTAGSRAPDNSARPAAGADRPIGLAEIARHATAGDCWMAIDGIVYDITAYLPDHPSNPRIILPWCGKEASEAYRTKTRGRPHSAEADGLLRTYRIGVLGNASR</sequence>
<evidence type="ECO:0000313" key="6">
    <source>
        <dbReference type="EMBL" id="SMP63895.1"/>
    </source>
</evidence>
<keyword evidence="1" id="KW-0349">Heme</keyword>
<dbReference type="SMART" id="SM01117">
    <property type="entry name" value="Cyt-b5"/>
    <property type="match status" value="1"/>
</dbReference>
<dbReference type="Proteomes" id="UP001158049">
    <property type="component" value="Unassembled WGS sequence"/>
</dbReference>
<evidence type="ECO:0000256" key="3">
    <source>
        <dbReference type="ARBA" id="ARBA00023004"/>
    </source>
</evidence>
<dbReference type="Gene3D" id="3.10.120.10">
    <property type="entry name" value="Cytochrome b5-like heme/steroid binding domain"/>
    <property type="match status" value="1"/>
</dbReference>
<evidence type="ECO:0000259" key="5">
    <source>
        <dbReference type="PROSITE" id="PS50255"/>
    </source>
</evidence>
<dbReference type="InterPro" id="IPR050668">
    <property type="entry name" value="Cytochrome_b5"/>
</dbReference>
<dbReference type="RefSeq" id="WP_283442829.1">
    <property type="nucleotide sequence ID" value="NZ_FXUL01000009.1"/>
</dbReference>
<evidence type="ECO:0000256" key="1">
    <source>
        <dbReference type="ARBA" id="ARBA00022617"/>
    </source>
</evidence>
<comment type="similarity">
    <text evidence="4">Belongs to the cytochrome b5 family.</text>
</comment>
<name>A0ABY1QC01_9BURK</name>
<protein>
    <submittedName>
        <fullName evidence="6">Cytochrome b5-like Heme/Steroid binding domain-containing protein</fullName>
    </submittedName>
</protein>
<organism evidence="6 7">
    <name type="scientific">Noviherbaspirillum suwonense</name>
    <dbReference type="NCBI Taxonomy" id="1224511"/>
    <lineage>
        <taxon>Bacteria</taxon>
        <taxon>Pseudomonadati</taxon>
        <taxon>Pseudomonadota</taxon>
        <taxon>Betaproteobacteria</taxon>
        <taxon>Burkholderiales</taxon>
        <taxon>Oxalobacteraceae</taxon>
        <taxon>Noviherbaspirillum</taxon>
    </lineage>
</organism>
<dbReference type="InterPro" id="IPR036400">
    <property type="entry name" value="Cyt_B5-like_heme/steroid_sf"/>
</dbReference>
<feature type="domain" description="Cytochrome b5 heme-binding" evidence="5">
    <location>
        <begin position="39"/>
        <end position="119"/>
    </location>
</feature>
<evidence type="ECO:0000313" key="7">
    <source>
        <dbReference type="Proteomes" id="UP001158049"/>
    </source>
</evidence>
<dbReference type="PROSITE" id="PS50255">
    <property type="entry name" value="CYTOCHROME_B5_2"/>
    <property type="match status" value="1"/>
</dbReference>
<dbReference type="EMBL" id="FXUL01000009">
    <property type="protein sequence ID" value="SMP63895.1"/>
    <property type="molecule type" value="Genomic_DNA"/>
</dbReference>
<keyword evidence="2" id="KW-0479">Metal-binding</keyword>
<proteinExistence type="inferred from homology"/>
<accession>A0ABY1QC01</accession>
<dbReference type="SUPFAM" id="SSF55856">
    <property type="entry name" value="Cytochrome b5-like heme/steroid binding domain"/>
    <property type="match status" value="1"/>
</dbReference>
<keyword evidence="3" id="KW-0408">Iron</keyword>
<comment type="caution">
    <text evidence="6">The sequence shown here is derived from an EMBL/GenBank/DDBJ whole genome shotgun (WGS) entry which is preliminary data.</text>
</comment>